<comment type="similarity">
    <text evidence="2 10">Belongs to the LolA family.</text>
</comment>
<dbReference type="Pfam" id="PF03548">
    <property type="entry name" value="LolA"/>
    <property type="match status" value="1"/>
</dbReference>
<dbReference type="InterPro" id="IPR004564">
    <property type="entry name" value="OM_lipoprot_carrier_LolA-like"/>
</dbReference>
<evidence type="ECO:0000256" key="10">
    <source>
        <dbReference type="HAMAP-Rule" id="MF_00240"/>
    </source>
</evidence>
<keyword evidence="6 10" id="KW-0732">Signal</keyword>
<dbReference type="AlphaFoldDB" id="L0E029"/>
<keyword evidence="9 10" id="KW-0143">Chaperone</keyword>
<evidence type="ECO:0000256" key="7">
    <source>
        <dbReference type="ARBA" id="ARBA00022764"/>
    </source>
</evidence>
<comment type="subunit">
    <text evidence="3 10">Monomer.</text>
</comment>
<evidence type="ECO:0000313" key="12">
    <source>
        <dbReference type="Proteomes" id="UP000010809"/>
    </source>
</evidence>
<comment type="function">
    <text evidence="10">Participates in the translocation of lipoproteins from the inner membrane to the outer membrane. Only forms a complex with a lipoprotein if the residue after the N-terminal Cys is not an aspartate (The Asp acts as a targeting signal to indicate that the lipoprotein should stay in the inner membrane).</text>
</comment>
<dbReference type="SUPFAM" id="SSF89392">
    <property type="entry name" value="Prokaryotic lipoproteins and lipoprotein localization factors"/>
    <property type="match status" value="1"/>
</dbReference>
<dbReference type="eggNOG" id="COG2834">
    <property type="taxonomic scope" value="Bacteria"/>
</dbReference>
<evidence type="ECO:0000256" key="2">
    <source>
        <dbReference type="ARBA" id="ARBA00007615"/>
    </source>
</evidence>
<evidence type="ECO:0000256" key="3">
    <source>
        <dbReference type="ARBA" id="ARBA00011245"/>
    </source>
</evidence>
<protein>
    <recommendedName>
        <fullName evidence="4 10">Outer-membrane lipoprotein carrier protein</fullName>
    </recommendedName>
</protein>
<dbReference type="InterPro" id="IPR018323">
    <property type="entry name" value="OM_lipoprot_carrier_LolA_Pbac"/>
</dbReference>
<dbReference type="HAMAP" id="MF_00240">
    <property type="entry name" value="LolA"/>
    <property type="match status" value="1"/>
</dbReference>
<dbReference type="NCBIfam" id="TIGR00547">
    <property type="entry name" value="lolA"/>
    <property type="match status" value="1"/>
</dbReference>
<evidence type="ECO:0000256" key="4">
    <source>
        <dbReference type="ARBA" id="ARBA00014035"/>
    </source>
</evidence>
<dbReference type="GO" id="GO:0042953">
    <property type="term" value="P:lipoprotein transport"/>
    <property type="evidence" value="ECO:0007669"/>
    <property type="project" value="InterPro"/>
</dbReference>
<dbReference type="PANTHER" id="PTHR35869">
    <property type="entry name" value="OUTER-MEMBRANE LIPOPROTEIN CARRIER PROTEIN"/>
    <property type="match status" value="1"/>
</dbReference>
<name>L0E029_THIND</name>
<dbReference type="EMBL" id="CP003989">
    <property type="protein sequence ID" value="AGA34565.1"/>
    <property type="molecule type" value="Genomic_DNA"/>
</dbReference>
<dbReference type="GO" id="GO:0044874">
    <property type="term" value="P:lipoprotein localization to outer membrane"/>
    <property type="evidence" value="ECO:0007669"/>
    <property type="project" value="UniProtKB-UniRule"/>
</dbReference>
<dbReference type="HOGENOM" id="CLU_087560_0_0_6"/>
<keyword evidence="11" id="KW-0449">Lipoprotein</keyword>
<keyword evidence="12" id="KW-1185">Reference proteome</keyword>
<dbReference type="KEGG" id="tni:TVNIR_2928"/>
<evidence type="ECO:0000256" key="1">
    <source>
        <dbReference type="ARBA" id="ARBA00004418"/>
    </source>
</evidence>
<evidence type="ECO:0000256" key="5">
    <source>
        <dbReference type="ARBA" id="ARBA00022448"/>
    </source>
</evidence>
<evidence type="ECO:0000256" key="6">
    <source>
        <dbReference type="ARBA" id="ARBA00022729"/>
    </source>
</evidence>
<dbReference type="PANTHER" id="PTHR35869:SF1">
    <property type="entry name" value="OUTER-MEMBRANE LIPOPROTEIN CARRIER PROTEIN"/>
    <property type="match status" value="1"/>
</dbReference>
<dbReference type="RefSeq" id="WP_015259674.1">
    <property type="nucleotide sequence ID" value="NC_019902.2"/>
</dbReference>
<feature type="chain" id="PRO_5009016587" description="Outer-membrane lipoprotein carrier protein" evidence="10">
    <location>
        <begin position="26"/>
        <end position="211"/>
    </location>
</feature>
<dbReference type="OrthoDB" id="9787361at2"/>
<dbReference type="PATRIC" id="fig|1255043.3.peg.2954"/>
<organism evidence="11 12">
    <name type="scientific">Thioalkalivibrio nitratireducens (strain DSM 14787 / UNIQEM 213 / ALEN2)</name>
    <dbReference type="NCBI Taxonomy" id="1255043"/>
    <lineage>
        <taxon>Bacteria</taxon>
        <taxon>Pseudomonadati</taxon>
        <taxon>Pseudomonadota</taxon>
        <taxon>Gammaproteobacteria</taxon>
        <taxon>Chromatiales</taxon>
        <taxon>Ectothiorhodospiraceae</taxon>
        <taxon>Thioalkalivibrio</taxon>
    </lineage>
</organism>
<reference evidence="11" key="1">
    <citation type="submission" date="2015-12" db="EMBL/GenBank/DDBJ databases">
        <authorList>
            <person name="Tikhonova T.V."/>
            <person name="Pavlov A.R."/>
            <person name="Beletsky A.V."/>
            <person name="Mardanov A.V."/>
            <person name="Sorokin D.Y."/>
            <person name="Ravin N.V."/>
            <person name="Popov V.O."/>
        </authorList>
    </citation>
    <scope>NUCLEOTIDE SEQUENCE</scope>
    <source>
        <strain evidence="11">DSM 14787</strain>
    </source>
</reference>
<keyword evidence="7 10" id="KW-0574">Periplasm</keyword>
<keyword evidence="5 10" id="KW-0813">Transport</keyword>
<dbReference type="Proteomes" id="UP000010809">
    <property type="component" value="Chromosome"/>
</dbReference>
<dbReference type="InterPro" id="IPR029046">
    <property type="entry name" value="LolA/LolB/LppX"/>
</dbReference>
<gene>
    <name evidence="11" type="primary">lolA [H]</name>
    <name evidence="10" type="synonym">lolA</name>
    <name evidence="11" type="ordered locus">TVNIR_2928</name>
</gene>
<dbReference type="Gene3D" id="2.50.20.10">
    <property type="entry name" value="Lipoprotein localisation LolA/LolB/LppX"/>
    <property type="match status" value="1"/>
</dbReference>
<evidence type="ECO:0000313" key="11">
    <source>
        <dbReference type="EMBL" id="AGA34565.1"/>
    </source>
</evidence>
<evidence type="ECO:0000256" key="9">
    <source>
        <dbReference type="ARBA" id="ARBA00023186"/>
    </source>
</evidence>
<dbReference type="GO" id="GO:0030288">
    <property type="term" value="C:outer membrane-bounded periplasmic space"/>
    <property type="evidence" value="ECO:0007669"/>
    <property type="project" value="TreeGrafter"/>
</dbReference>
<sequence precursor="true">MISIFAKTLYALVALALLVPGSAAASGEARQALERFLSGLDTYSAEFTQTLTDETGFLLQEADGRLSLALPDRLRWELDGPFEQWVVADGEYLWLYDPDLRQATVRPLDDSLEATPLALLTQPHRLDERFAVAEETVPDGLRLVLSPRAREADFTRLELDLTLDGELRALAFLDVFGQRTEMRLRDARRNPALAPAEFQFTAPPGTDIYRP</sequence>
<keyword evidence="8 10" id="KW-0653">Protein transport</keyword>
<comment type="subcellular location">
    <subcellularLocation>
        <location evidence="1 10">Periplasm</location>
    </subcellularLocation>
</comment>
<proteinExistence type="inferred from homology"/>
<dbReference type="CDD" id="cd16325">
    <property type="entry name" value="LolA"/>
    <property type="match status" value="1"/>
</dbReference>
<feature type="signal peptide" evidence="10">
    <location>
        <begin position="1"/>
        <end position="25"/>
    </location>
</feature>
<accession>L0E029</accession>
<dbReference type="STRING" id="1255043.TVNIR_2928"/>
<evidence type="ECO:0000256" key="8">
    <source>
        <dbReference type="ARBA" id="ARBA00022927"/>
    </source>
</evidence>